<dbReference type="PROSITE" id="PS51257">
    <property type="entry name" value="PROKAR_LIPOPROTEIN"/>
    <property type="match status" value="1"/>
</dbReference>
<dbReference type="EMBL" id="PGUY01000043">
    <property type="protein sequence ID" value="PLT29275.1"/>
    <property type="molecule type" value="Genomic_DNA"/>
</dbReference>
<evidence type="ECO:0008006" key="4">
    <source>
        <dbReference type="Google" id="ProtNLM"/>
    </source>
</evidence>
<sequence>MKRISGVFLLLSLLIVLTSCATDTETIEYRGKSKHWNVTYNVIVSSDNSTTTNVLLKYIGGKPVPITTDQKNPTEIQTKIFLQDGEYESSKSGLNPDKKSQTGNISCTVGCSVPDKKDKIDAIVNWDGKSESMVLVSK</sequence>
<protein>
    <recommendedName>
        <fullName evidence="4">Lipoprotein</fullName>
    </recommendedName>
</protein>
<dbReference type="AlphaFoldDB" id="A0A2N5M4L3"/>
<evidence type="ECO:0000313" key="3">
    <source>
        <dbReference type="Proteomes" id="UP000234748"/>
    </source>
</evidence>
<proteinExistence type="predicted"/>
<evidence type="ECO:0000256" key="1">
    <source>
        <dbReference type="SAM" id="SignalP"/>
    </source>
</evidence>
<keyword evidence="3" id="KW-1185">Reference proteome</keyword>
<reference evidence="2 3" key="1">
    <citation type="submission" date="2017-11" db="EMBL/GenBank/DDBJ databases">
        <title>Comparitive Functional Genomics of Dry Heat Resistant strains isolated from the Viking Spacecraft.</title>
        <authorList>
            <person name="Seuylemezian A."/>
            <person name="Cooper K."/>
            <person name="Vaishampayan P."/>
        </authorList>
    </citation>
    <scope>NUCLEOTIDE SEQUENCE [LARGE SCALE GENOMIC DNA]</scope>
    <source>
        <strain evidence="2 3">V1-29</strain>
    </source>
</reference>
<dbReference type="Proteomes" id="UP000234748">
    <property type="component" value="Unassembled WGS sequence"/>
</dbReference>
<gene>
    <name evidence="2" type="ORF">CUU66_13995</name>
</gene>
<keyword evidence="1" id="KW-0732">Signal</keyword>
<organism evidence="2 3">
    <name type="scientific">Peribacillus deserti</name>
    <dbReference type="NCBI Taxonomy" id="673318"/>
    <lineage>
        <taxon>Bacteria</taxon>
        <taxon>Bacillati</taxon>
        <taxon>Bacillota</taxon>
        <taxon>Bacilli</taxon>
        <taxon>Bacillales</taxon>
        <taxon>Bacillaceae</taxon>
        <taxon>Peribacillus</taxon>
    </lineage>
</organism>
<feature type="chain" id="PRO_5014820829" description="Lipoprotein" evidence="1">
    <location>
        <begin position="22"/>
        <end position="138"/>
    </location>
</feature>
<accession>A0A2N5M4L3</accession>
<name>A0A2N5M4L3_9BACI</name>
<feature type="signal peptide" evidence="1">
    <location>
        <begin position="1"/>
        <end position="21"/>
    </location>
</feature>
<evidence type="ECO:0000313" key="2">
    <source>
        <dbReference type="EMBL" id="PLT29275.1"/>
    </source>
</evidence>
<dbReference type="RefSeq" id="WP_101643226.1">
    <property type="nucleotide sequence ID" value="NZ_PGUY01000043.1"/>
</dbReference>
<comment type="caution">
    <text evidence="2">The sequence shown here is derived from an EMBL/GenBank/DDBJ whole genome shotgun (WGS) entry which is preliminary data.</text>
</comment>